<evidence type="ECO:0008006" key="4">
    <source>
        <dbReference type="Google" id="ProtNLM"/>
    </source>
</evidence>
<dbReference type="Pfam" id="PF22252">
    <property type="entry name" value="PNGase_F-II_N"/>
    <property type="match status" value="1"/>
</dbReference>
<dbReference type="InterPro" id="IPR005901">
    <property type="entry name" value="GLPGLI"/>
</dbReference>
<evidence type="ECO:0000256" key="1">
    <source>
        <dbReference type="SAM" id="SignalP"/>
    </source>
</evidence>
<name>A0AAE4NYZ0_9FLAO</name>
<evidence type="ECO:0000313" key="2">
    <source>
        <dbReference type="EMBL" id="MDV3663418.1"/>
    </source>
</evidence>
<dbReference type="NCBIfam" id="TIGR01200">
    <property type="entry name" value="GLPGLI"/>
    <property type="match status" value="1"/>
</dbReference>
<dbReference type="AlphaFoldDB" id="A0AAE4NYZ0"/>
<feature type="signal peptide" evidence="1">
    <location>
        <begin position="1"/>
        <end position="17"/>
    </location>
</feature>
<organism evidence="2 3">
    <name type="scientific">Elizabethkingia anophelis</name>
    <dbReference type="NCBI Taxonomy" id="1117645"/>
    <lineage>
        <taxon>Bacteria</taxon>
        <taxon>Pseudomonadati</taxon>
        <taxon>Bacteroidota</taxon>
        <taxon>Flavobacteriia</taxon>
        <taxon>Flavobacteriales</taxon>
        <taxon>Weeksellaceae</taxon>
        <taxon>Elizabethkingia</taxon>
    </lineage>
</organism>
<evidence type="ECO:0000313" key="3">
    <source>
        <dbReference type="Proteomes" id="UP001189000"/>
    </source>
</evidence>
<feature type="chain" id="PRO_5041977437" description="GLPGLI family protein" evidence="1">
    <location>
        <begin position="18"/>
        <end position="250"/>
    </location>
</feature>
<keyword evidence="1" id="KW-0732">Signal</keyword>
<reference evidence="2" key="1">
    <citation type="submission" date="2023-02" db="EMBL/GenBank/DDBJ databases">
        <title>Elizabethkingia anophelis draft genomes.</title>
        <authorList>
            <person name="Nicholson A.C."/>
            <person name="Whitney A.M."/>
            <person name="Humrighouse B.W."/>
            <person name="Villarma A."/>
            <person name="Bell M."/>
            <person name="Mcquiston J."/>
        </authorList>
    </citation>
    <scope>NUCLEOTIDE SEQUENCE</scope>
    <source>
        <strain evidence="2">B4955</strain>
    </source>
</reference>
<protein>
    <recommendedName>
        <fullName evidence="4">GLPGLI family protein</fullName>
    </recommendedName>
</protein>
<gene>
    <name evidence="2" type="ORF">CMU51_05030</name>
</gene>
<sequence>MNKIILLLCFLPLFLSAQNYHVEYINRNSPLTRFKEDLYIQKDNFISIRDSVVIRDTEKIKQLQEGTGNGFGFFTKDKLHTVIYYKNNKNNNVIIRDYIKDHVYFIKDEIPLIRWNTDYPMTKVIAGYKCNKATTIFRGSKIVAYYTKSINIKTGPYKFNGLPGLILEVYEENSDINLWTATKVEPLSAIFSGMVIPSGVNIISLKSFNDRMQKKNDEDFEKIMETVPKGVEIKRNKTERKGIEKKYEWE</sequence>
<dbReference type="EMBL" id="NWGY01000006">
    <property type="protein sequence ID" value="MDV3663418.1"/>
    <property type="molecule type" value="Genomic_DNA"/>
</dbReference>
<comment type="caution">
    <text evidence="2">The sequence shown here is derived from an EMBL/GenBank/DDBJ whole genome shotgun (WGS) entry which is preliminary data.</text>
</comment>
<dbReference type="Proteomes" id="UP001189000">
    <property type="component" value="Unassembled WGS sequence"/>
</dbReference>
<proteinExistence type="predicted"/>
<accession>A0AAE4NYZ0</accession>